<gene>
    <name evidence="1" type="ORF">DAA48_24270</name>
</gene>
<evidence type="ECO:0000313" key="2">
    <source>
        <dbReference type="Proteomes" id="UP000241986"/>
    </source>
</evidence>
<dbReference type="RefSeq" id="WP_107685059.1">
    <property type="nucleotide sequence ID" value="NZ_CP121842.1"/>
</dbReference>
<comment type="caution">
    <text evidence="1">The sequence shown here is derived from an EMBL/GenBank/DDBJ whole genome shotgun (WGS) entry which is preliminary data.</text>
</comment>
<protein>
    <submittedName>
        <fullName evidence="1">Uncharacterized protein</fullName>
    </submittedName>
</protein>
<reference evidence="1 2" key="1">
    <citation type="submission" date="2018-03" db="EMBL/GenBank/DDBJ databases">
        <title>Aeromonas veronii whole genome sequencing and analysis.</title>
        <authorList>
            <person name="Xie H."/>
            <person name="Liu T."/>
            <person name="Wang K."/>
        </authorList>
    </citation>
    <scope>NUCLEOTIDE SEQUENCE [LARGE SCALE GENOMIC DNA]</scope>
    <source>
        <strain evidence="1 2">XH.VA.1</strain>
    </source>
</reference>
<sequence>MTSKQQVQQILEYVGVTDLRGAVFVLTKGLSEPLPSFIEQALMEIYAVPRECIICAIGELLIDAHQLTITDLAEIERALKVSRESA</sequence>
<dbReference type="AlphaFoldDB" id="A0A2T4MUU1"/>
<evidence type="ECO:0000313" key="1">
    <source>
        <dbReference type="EMBL" id="PTH78359.1"/>
    </source>
</evidence>
<proteinExistence type="predicted"/>
<dbReference type="EMBL" id="PZKL01000057">
    <property type="protein sequence ID" value="PTH78359.1"/>
    <property type="molecule type" value="Genomic_DNA"/>
</dbReference>
<organism evidence="1 2">
    <name type="scientific">Aeromonas veronii</name>
    <dbReference type="NCBI Taxonomy" id="654"/>
    <lineage>
        <taxon>Bacteria</taxon>
        <taxon>Pseudomonadati</taxon>
        <taxon>Pseudomonadota</taxon>
        <taxon>Gammaproteobacteria</taxon>
        <taxon>Aeromonadales</taxon>
        <taxon>Aeromonadaceae</taxon>
        <taxon>Aeromonas</taxon>
    </lineage>
</organism>
<name>A0A2T4MUU1_AERVE</name>
<dbReference type="Proteomes" id="UP000241986">
    <property type="component" value="Unassembled WGS sequence"/>
</dbReference>
<accession>A0A2T4MUU1</accession>